<keyword evidence="2" id="KW-1185">Reference proteome</keyword>
<organism evidence="1 2">
    <name type="scientific">Trifolium pratense</name>
    <name type="common">Red clover</name>
    <dbReference type="NCBI Taxonomy" id="57577"/>
    <lineage>
        <taxon>Eukaryota</taxon>
        <taxon>Viridiplantae</taxon>
        <taxon>Streptophyta</taxon>
        <taxon>Embryophyta</taxon>
        <taxon>Tracheophyta</taxon>
        <taxon>Spermatophyta</taxon>
        <taxon>Magnoliopsida</taxon>
        <taxon>eudicotyledons</taxon>
        <taxon>Gunneridae</taxon>
        <taxon>Pentapetalae</taxon>
        <taxon>rosids</taxon>
        <taxon>fabids</taxon>
        <taxon>Fabales</taxon>
        <taxon>Fabaceae</taxon>
        <taxon>Papilionoideae</taxon>
        <taxon>50 kb inversion clade</taxon>
        <taxon>NPAAA clade</taxon>
        <taxon>Hologalegina</taxon>
        <taxon>IRL clade</taxon>
        <taxon>Trifolieae</taxon>
        <taxon>Trifolium</taxon>
    </lineage>
</organism>
<comment type="caution">
    <text evidence="1">The sequence shown here is derived from an EMBL/GenBank/DDBJ whole genome shotgun (WGS) entry which is preliminary data.</text>
</comment>
<proteinExistence type="predicted"/>
<protein>
    <submittedName>
        <fullName evidence="1">Uncharacterized protein</fullName>
    </submittedName>
</protein>
<dbReference type="EMBL" id="CASHSV030000109">
    <property type="protein sequence ID" value="CAJ2647683.1"/>
    <property type="molecule type" value="Genomic_DNA"/>
</dbReference>
<evidence type="ECO:0000313" key="2">
    <source>
        <dbReference type="Proteomes" id="UP001177021"/>
    </source>
</evidence>
<gene>
    <name evidence="1" type="ORF">MILVUS5_LOCUS16159</name>
</gene>
<sequence>MSESDDDDRDGDDRVDEISPEIARVGEILHPFMMALVFAGACKVAYVWITEFKFSDIIDPPSRPPDFSESFISLTRYSRTRDLKGFKDVGETYMRDNCTGFIQQSFNHSSGNDQLDM</sequence>
<evidence type="ECO:0000313" key="1">
    <source>
        <dbReference type="EMBL" id="CAJ2647683.1"/>
    </source>
</evidence>
<accession>A0ACB0JVP0</accession>
<dbReference type="Proteomes" id="UP001177021">
    <property type="component" value="Unassembled WGS sequence"/>
</dbReference>
<reference evidence="1" key="1">
    <citation type="submission" date="2023-10" db="EMBL/GenBank/DDBJ databases">
        <authorList>
            <person name="Rodriguez Cubillos JULIANA M."/>
            <person name="De Vega J."/>
        </authorList>
    </citation>
    <scope>NUCLEOTIDE SEQUENCE</scope>
</reference>
<name>A0ACB0JVP0_TRIPR</name>